<dbReference type="HAMAP" id="MF_00138">
    <property type="entry name" value="GARS"/>
    <property type="match status" value="1"/>
</dbReference>
<dbReference type="SMART" id="SM01210">
    <property type="entry name" value="GARS_C"/>
    <property type="match status" value="1"/>
</dbReference>
<dbReference type="InterPro" id="IPR020562">
    <property type="entry name" value="PRibGlycinamide_synth_N"/>
</dbReference>
<dbReference type="Pfam" id="PF02844">
    <property type="entry name" value="GARS_N"/>
    <property type="match status" value="1"/>
</dbReference>
<evidence type="ECO:0000256" key="4">
    <source>
        <dbReference type="ARBA" id="ARBA00013255"/>
    </source>
</evidence>
<dbReference type="AlphaFoldDB" id="A0A932A9D4"/>
<sequence length="441" mass="46487">MKVLVIGAGGREHALAWKLAQSPRVDKVWCAPGNPGIADSAECVPVDVANADALLALAAELRPDLTVVGPEVPLTAGVVDAFTARGLRVFGPTKAAAQLESSKSFAKEFMRRHNIPTAHYAVLTKESELKDALAHFSAPIVVKADGLAAGKGVVIAQSKEEAVSVAKAMLSGKLLGAAGARVVLEEFLDGEEVSFLVMSDGERVAPLVAAQDHKRVGDGDTGPNTGGMGAYSTDALLEPAMRDWLIHHVAQPVVAGMKEEGAEYRGILYCGLMMTARGPMVLEFNCRFGDPETQPILMRLDSDLLDAFEASVDGRVSDGDFKWSADTTCCVVLASGGYPGEFQKGKVITGLEAAAKLPDVKVFHAGTAKNAAGEFVTAGGRVLGVTARGATLEQAVACAYEACAKIEFDGMHYRKDIAARALKVATKNNHRRDAESAEKMK</sequence>
<evidence type="ECO:0000256" key="10">
    <source>
        <dbReference type="ARBA" id="ARBA00023211"/>
    </source>
</evidence>
<dbReference type="GO" id="GO:0046872">
    <property type="term" value="F:metal ion binding"/>
    <property type="evidence" value="ECO:0007669"/>
    <property type="project" value="UniProtKB-KW"/>
</dbReference>
<evidence type="ECO:0000313" key="18">
    <source>
        <dbReference type="Proteomes" id="UP000779809"/>
    </source>
</evidence>
<keyword evidence="7 15" id="KW-0547">Nucleotide-binding</keyword>
<dbReference type="GO" id="GO:0005524">
    <property type="term" value="F:ATP binding"/>
    <property type="evidence" value="ECO:0007669"/>
    <property type="project" value="UniProtKB-UniRule"/>
</dbReference>
<dbReference type="EMBL" id="JACPNR010000006">
    <property type="protein sequence ID" value="MBI2678039.1"/>
    <property type="molecule type" value="Genomic_DNA"/>
</dbReference>
<dbReference type="Gene3D" id="3.40.50.20">
    <property type="match status" value="1"/>
</dbReference>
<comment type="cofactor">
    <cofactor evidence="1">
        <name>Mn(2+)</name>
        <dbReference type="ChEBI" id="CHEBI:29035"/>
    </cofactor>
</comment>
<dbReference type="GO" id="GO:0006189">
    <property type="term" value="P:'de novo' IMP biosynthetic process"/>
    <property type="evidence" value="ECO:0007669"/>
    <property type="project" value="UniProtKB-UniRule"/>
</dbReference>
<dbReference type="SUPFAM" id="SSF56059">
    <property type="entry name" value="Glutathione synthetase ATP-binding domain-like"/>
    <property type="match status" value="1"/>
</dbReference>
<dbReference type="Gene3D" id="3.90.600.10">
    <property type="entry name" value="Phosphoribosylglycinamide synthetase, C-terminal domain"/>
    <property type="match status" value="1"/>
</dbReference>
<evidence type="ECO:0000256" key="6">
    <source>
        <dbReference type="ARBA" id="ARBA00022723"/>
    </source>
</evidence>
<dbReference type="InterPro" id="IPR011054">
    <property type="entry name" value="Rudment_hybrid_motif"/>
</dbReference>
<dbReference type="InterPro" id="IPR011761">
    <property type="entry name" value="ATP-grasp"/>
</dbReference>
<gene>
    <name evidence="14 17" type="primary">purD</name>
    <name evidence="17" type="ORF">HYX28_04610</name>
</gene>
<evidence type="ECO:0000256" key="14">
    <source>
        <dbReference type="HAMAP-Rule" id="MF_00138"/>
    </source>
</evidence>
<evidence type="ECO:0000256" key="12">
    <source>
        <dbReference type="ARBA" id="ARBA00042242"/>
    </source>
</evidence>
<evidence type="ECO:0000256" key="5">
    <source>
        <dbReference type="ARBA" id="ARBA00022598"/>
    </source>
</evidence>
<dbReference type="InterPro" id="IPR000115">
    <property type="entry name" value="PRibGlycinamide_synth"/>
</dbReference>
<keyword evidence="6" id="KW-0479">Metal-binding</keyword>
<dbReference type="GO" id="GO:0004637">
    <property type="term" value="F:phosphoribosylamine-glycine ligase activity"/>
    <property type="evidence" value="ECO:0007669"/>
    <property type="project" value="UniProtKB-UniRule"/>
</dbReference>
<evidence type="ECO:0000256" key="15">
    <source>
        <dbReference type="PROSITE-ProRule" id="PRU00409"/>
    </source>
</evidence>
<dbReference type="SUPFAM" id="SSF52440">
    <property type="entry name" value="PreATP-grasp domain"/>
    <property type="match status" value="1"/>
</dbReference>
<dbReference type="NCBIfam" id="TIGR00877">
    <property type="entry name" value="purD"/>
    <property type="match status" value="1"/>
</dbReference>
<evidence type="ECO:0000256" key="13">
    <source>
        <dbReference type="ARBA" id="ARBA00042864"/>
    </source>
</evidence>
<feature type="domain" description="ATP-grasp" evidence="16">
    <location>
        <begin position="107"/>
        <end position="313"/>
    </location>
</feature>
<evidence type="ECO:0000256" key="2">
    <source>
        <dbReference type="ARBA" id="ARBA00001946"/>
    </source>
</evidence>
<evidence type="ECO:0000256" key="7">
    <source>
        <dbReference type="ARBA" id="ARBA00022741"/>
    </source>
</evidence>
<dbReference type="PANTHER" id="PTHR43472">
    <property type="entry name" value="PHOSPHORIBOSYLAMINE--GLYCINE LIGASE"/>
    <property type="match status" value="1"/>
</dbReference>
<keyword evidence="5 14" id="KW-0436">Ligase</keyword>
<dbReference type="InterPro" id="IPR013815">
    <property type="entry name" value="ATP_grasp_subdomain_1"/>
</dbReference>
<reference evidence="17" key="1">
    <citation type="submission" date="2020-07" db="EMBL/GenBank/DDBJ databases">
        <title>Huge and variable diversity of episymbiotic CPR bacteria and DPANN archaea in groundwater ecosystems.</title>
        <authorList>
            <person name="He C.Y."/>
            <person name="Keren R."/>
            <person name="Whittaker M."/>
            <person name="Farag I.F."/>
            <person name="Doudna J."/>
            <person name="Cate J.H.D."/>
            <person name="Banfield J.F."/>
        </authorList>
    </citation>
    <scope>NUCLEOTIDE SEQUENCE</scope>
    <source>
        <strain evidence="17">NC_groundwater_580_Pr5_B-0.1um_64_19</strain>
    </source>
</reference>
<dbReference type="InterPro" id="IPR020561">
    <property type="entry name" value="PRibGlycinamid_synth_ATP-grasp"/>
</dbReference>
<dbReference type="GO" id="GO:0009113">
    <property type="term" value="P:purine nucleobase biosynthetic process"/>
    <property type="evidence" value="ECO:0007669"/>
    <property type="project" value="InterPro"/>
</dbReference>
<evidence type="ECO:0000256" key="3">
    <source>
        <dbReference type="ARBA" id="ARBA00005174"/>
    </source>
</evidence>
<evidence type="ECO:0000313" key="17">
    <source>
        <dbReference type="EMBL" id="MBI2678039.1"/>
    </source>
</evidence>
<proteinExistence type="inferred from homology"/>
<dbReference type="Gene3D" id="3.30.470.20">
    <property type="entry name" value="ATP-grasp fold, B domain"/>
    <property type="match status" value="1"/>
</dbReference>
<comment type="pathway">
    <text evidence="3 14">Purine metabolism; IMP biosynthesis via de novo pathway; N(1)-(5-phospho-D-ribosyl)glycinamide from 5-phospho-alpha-D-ribose 1-diphosphate: step 2/2.</text>
</comment>
<organism evidence="17 18">
    <name type="scientific">Candidatus Korobacter versatilis</name>
    <dbReference type="NCBI Taxonomy" id="658062"/>
    <lineage>
        <taxon>Bacteria</taxon>
        <taxon>Pseudomonadati</taxon>
        <taxon>Acidobacteriota</taxon>
        <taxon>Terriglobia</taxon>
        <taxon>Terriglobales</taxon>
        <taxon>Candidatus Korobacteraceae</taxon>
        <taxon>Candidatus Korobacter</taxon>
    </lineage>
</organism>
<dbReference type="InterPro" id="IPR037123">
    <property type="entry name" value="PRibGlycinamide_synth_C_sf"/>
</dbReference>
<evidence type="ECO:0000256" key="11">
    <source>
        <dbReference type="ARBA" id="ARBA00038345"/>
    </source>
</evidence>
<dbReference type="PROSITE" id="PS00184">
    <property type="entry name" value="GARS"/>
    <property type="match status" value="1"/>
</dbReference>
<dbReference type="Pfam" id="PF01071">
    <property type="entry name" value="GARS_A"/>
    <property type="match status" value="1"/>
</dbReference>
<keyword evidence="8 14" id="KW-0658">Purine biosynthesis</keyword>
<dbReference type="InterPro" id="IPR020559">
    <property type="entry name" value="PRibGlycinamide_synth_CS"/>
</dbReference>
<comment type="catalytic activity">
    <reaction evidence="14">
        <text>5-phospho-beta-D-ribosylamine + glycine + ATP = N(1)-(5-phospho-beta-D-ribosyl)glycinamide + ADP + phosphate + H(+)</text>
        <dbReference type="Rhea" id="RHEA:17453"/>
        <dbReference type="ChEBI" id="CHEBI:15378"/>
        <dbReference type="ChEBI" id="CHEBI:30616"/>
        <dbReference type="ChEBI" id="CHEBI:43474"/>
        <dbReference type="ChEBI" id="CHEBI:57305"/>
        <dbReference type="ChEBI" id="CHEBI:58681"/>
        <dbReference type="ChEBI" id="CHEBI:143788"/>
        <dbReference type="ChEBI" id="CHEBI:456216"/>
        <dbReference type="EC" id="6.3.4.13"/>
    </reaction>
</comment>
<evidence type="ECO:0000256" key="9">
    <source>
        <dbReference type="ARBA" id="ARBA00022840"/>
    </source>
</evidence>
<comment type="cofactor">
    <cofactor evidence="2">
        <name>Mg(2+)</name>
        <dbReference type="ChEBI" id="CHEBI:18420"/>
    </cofactor>
</comment>
<dbReference type="InterPro" id="IPR020560">
    <property type="entry name" value="PRibGlycinamide_synth_C-dom"/>
</dbReference>
<name>A0A932A9D4_9BACT</name>
<comment type="similarity">
    <text evidence="11 14">Belongs to the GARS family.</text>
</comment>
<protein>
    <recommendedName>
        <fullName evidence="4 14">Phosphoribosylamine--glycine ligase</fullName>
        <ecNumber evidence="4 14">6.3.4.13</ecNumber>
    </recommendedName>
    <alternativeName>
        <fullName evidence="14">GARS</fullName>
    </alternativeName>
    <alternativeName>
        <fullName evidence="12 14">Glycinamide ribonucleotide synthetase</fullName>
    </alternativeName>
    <alternativeName>
        <fullName evidence="13 14">Phosphoribosylglycinamide synthetase</fullName>
    </alternativeName>
</protein>
<dbReference type="SMART" id="SM01209">
    <property type="entry name" value="GARS_A"/>
    <property type="match status" value="1"/>
</dbReference>
<evidence type="ECO:0000256" key="1">
    <source>
        <dbReference type="ARBA" id="ARBA00001936"/>
    </source>
</evidence>
<keyword evidence="10" id="KW-0464">Manganese</keyword>
<dbReference type="PANTHER" id="PTHR43472:SF1">
    <property type="entry name" value="PHOSPHORIBOSYLAMINE--GLYCINE LIGASE, CHLOROPLASTIC"/>
    <property type="match status" value="1"/>
</dbReference>
<dbReference type="FunFam" id="3.40.50.20:FF:000006">
    <property type="entry name" value="Phosphoribosylamine--glycine ligase, chloroplastic"/>
    <property type="match status" value="1"/>
</dbReference>
<dbReference type="SUPFAM" id="SSF51246">
    <property type="entry name" value="Rudiment single hybrid motif"/>
    <property type="match status" value="1"/>
</dbReference>
<dbReference type="PROSITE" id="PS50975">
    <property type="entry name" value="ATP_GRASP"/>
    <property type="match status" value="1"/>
</dbReference>
<dbReference type="InterPro" id="IPR016185">
    <property type="entry name" value="PreATP-grasp_dom_sf"/>
</dbReference>
<accession>A0A932A9D4</accession>
<dbReference type="FunFam" id="3.90.600.10:FF:000001">
    <property type="entry name" value="Trifunctional purine biosynthetic protein adenosine-3"/>
    <property type="match status" value="1"/>
</dbReference>
<dbReference type="Pfam" id="PF02843">
    <property type="entry name" value="GARS_C"/>
    <property type="match status" value="1"/>
</dbReference>
<dbReference type="Gene3D" id="3.30.1490.20">
    <property type="entry name" value="ATP-grasp fold, A domain"/>
    <property type="match status" value="1"/>
</dbReference>
<evidence type="ECO:0000259" key="16">
    <source>
        <dbReference type="PROSITE" id="PS50975"/>
    </source>
</evidence>
<evidence type="ECO:0000256" key="8">
    <source>
        <dbReference type="ARBA" id="ARBA00022755"/>
    </source>
</evidence>
<keyword evidence="9 15" id="KW-0067">ATP-binding</keyword>
<dbReference type="EC" id="6.3.4.13" evidence="4 14"/>
<dbReference type="Proteomes" id="UP000779809">
    <property type="component" value="Unassembled WGS sequence"/>
</dbReference>
<comment type="caution">
    <text evidence="17">The sequence shown here is derived from an EMBL/GenBank/DDBJ whole genome shotgun (WGS) entry which is preliminary data.</text>
</comment>